<dbReference type="Pfam" id="PF06283">
    <property type="entry name" value="ThuA"/>
    <property type="match status" value="1"/>
</dbReference>
<dbReference type="PANTHER" id="PTHR40469">
    <property type="entry name" value="SECRETED GLYCOSYL HYDROLASE"/>
    <property type="match status" value="1"/>
</dbReference>
<dbReference type="PROSITE" id="PS51257">
    <property type="entry name" value="PROKAR_LIPOPROTEIN"/>
    <property type="match status" value="1"/>
</dbReference>
<reference evidence="2 3" key="1">
    <citation type="submission" date="2016-06" db="EMBL/GenBank/DDBJ databases">
        <authorList>
            <person name="Kjaerup R.B."/>
            <person name="Dalgaard T.S."/>
            <person name="Juul-Madsen H.R."/>
        </authorList>
    </citation>
    <scope>NUCLEOTIDE SEQUENCE [LARGE SCALE GENOMIC DNA]</scope>
    <source>
        <strain evidence="2 3">DSM 45097</strain>
    </source>
</reference>
<dbReference type="EMBL" id="LT607751">
    <property type="protein sequence ID" value="SCG73334.1"/>
    <property type="molecule type" value="Genomic_DNA"/>
</dbReference>
<accession>A0A1C5JRY4</accession>
<evidence type="ECO:0000313" key="2">
    <source>
        <dbReference type="EMBL" id="SCG73334.1"/>
    </source>
</evidence>
<dbReference type="InterPro" id="IPR029062">
    <property type="entry name" value="Class_I_gatase-like"/>
</dbReference>
<protein>
    <submittedName>
        <fullName evidence="2">Type 1 glutamine amidotransferase (GATase1)</fullName>
    </submittedName>
</protein>
<keyword evidence="3" id="KW-1185">Reference proteome</keyword>
<dbReference type="InterPro" id="IPR029010">
    <property type="entry name" value="ThuA-like"/>
</dbReference>
<dbReference type="SUPFAM" id="SSF52317">
    <property type="entry name" value="Class I glutamine amidotransferase-like"/>
    <property type="match status" value="1"/>
</dbReference>
<gene>
    <name evidence="2" type="ORF">GA0074704_4892</name>
</gene>
<evidence type="ECO:0000313" key="3">
    <source>
        <dbReference type="Proteomes" id="UP000198210"/>
    </source>
</evidence>
<name>A0A1C5JRY4_9ACTN</name>
<dbReference type="PANTHER" id="PTHR40469:SF2">
    <property type="entry name" value="GALACTOSE-BINDING DOMAIN-LIKE SUPERFAMILY PROTEIN"/>
    <property type="match status" value="1"/>
</dbReference>
<dbReference type="Proteomes" id="UP000198210">
    <property type="component" value="Chromosome I"/>
</dbReference>
<keyword evidence="2" id="KW-0315">Glutamine amidotransferase</keyword>
<evidence type="ECO:0000259" key="1">
    <source>
        <dbReference type="Pfam" id="PF06283"/>
    </source>
</evidence>
<proteinExistence type="predicted"/>
<keyword evidence="2" id="KW-0808">Transferase</keyword>
<sequence>MRAPHIVLGTVTALLVTAACTGPEPAGEDAPAEGRYEVLVFSKTAGFRHDSIPAGIEAVRELGAANGFTVTATEDATRFTTADLAKYQAVVFLNTTGDVLDPARQAAFEGYVRAGGGFVGVHAAADTEEDWPFYGELVGARFARHPAVQRATIRVEDRSHPATAHLGPTWVRTDEWYDYRTSARSTAHVLASLDESSYAGGAMGADHPHAWYQAYAGGRSFYTGGGHTPASYAEPAFRAHLLGGIRYAAGR</sequence>
<dbReference type="Gene3D" id="3.40.50.880">
    <property type="match status" value="1"/>
</dbReference>
<dbReference type="GO" id="GO:0016740">
    <property type="term" value="F:transferase activity"/>
    <property type="evidence" value="ECO:0007669"/>
    <property type="project" value="UniProtKB-KW"/>
</dbReference>
<organism evidence="2 3">
    <name type="scientific">Micromonospora siamensis</name>
    <dbReference type="NCBI Taxonomy" id="299152"/>
    <lineage>
        <taxon>Bacteria</taxon>
        <taxon>Bacillati</taxon>
        <taxon>Actinomycetota</taxon>
        <taxon>Actinomycetes</taxon>
        <taxon>Micromonosporales</taxon>
        <taxon>Micromonosporaceae</taxon>
        <taxon>Micromonospora</taxon>
    </lineage>
</organism>
<feature type="domain" description="ThuA-like" evidence="1">
    <location>
        <begin position="38"/>
        <end position="248"/>
    </location>
</feature>
<dbReference type="AlphaFoldDB" id="A0A1C5JRY4"/>